<dbReference type="Gene3D" id="3.10.180.10">
    <property type="entry name" value="2,3-Dihydroxybiphenyl 1,2-Dioxygenase, domain 1"/>
    <property type="match status" value="1"/>
</dbReference>
<dbReference type="SUPFAM" id="SSF54593">
    <property type="entry name" value="Glyoxalase/Bleomycin resistance protein/Dihydroxybiphenyl dioxygenase"/>
    <property type="match status" value="1"/>
</dbReference>
<sequence>MPPISANRAGVILAVDDVAALTDFYTTHLGFTVEAQYESPAYTTLVNGATRLSLAEQGHPANDLPGFTMTVLPQGPTPNHCLVLEVDDCDAAYEQLRSAGVEVRSEVFRPPWGGARFFLTDPEGNLIELETLA</sequence>
<dbReference type="RefSeq" id="WP_281488382.1">
    <property type="nucleotide sequence ID" value="NZ_CP159582.1"/>
</dbReference>
<reference evidence="3 4" key="1">
    <citation type="submission" date="2023-04" db="EMBL/GenBank/DDBJ databases">
        <title>Klugiella caeni sp. nov. isolated from the sludge of biochemical tank.</title>
        <authorList>
            <person name="Geng K."/>
        </authorList>
    </citation>
    <scope>NUCLEOTIDE SEQUENCE [LARGE SCALE GENOMIC DNA]</scope>
    <source>
        <strain evidence="3 4">YN-L-19</strain>
    </source>
</reference>
<evidence type="ECO:0000256" key="1">
    <source>
        <dbReference type="ARBA" id="ARBA00022723"/>
    </source>
</evidence>
<protein>
    <submittedName>
        <fullName evidence="3">VOC family protein</fullName>
    </submittedName>
</protein>
<dbReference type="GO" id="GO:0046872">
    <property type="term" value="F:metal ion binding"/>
    <property type="evidence" value="ECO:0007669"/>
    <property type="project" value="UniProtKB-KW"/>
</dbReference>
<keyword evidence="4" id="KW-1185">Reference proteome</keyword>
<dbReference type="InterPro" id="IPR037523">
    <property type="entry name" value="VOC_core"/>
</dbReference>
<dbReference type="PROSITE" id="PS51819">
    <property type="entry name" value="VOC"/>
    <property type="match status" value="1"/>
</dbReference>
<dbReference type="InterPro" id="IPR004360">
    <property type="entry name" value="Glyas_Fos-R_dOase_dom"/>
</dbReference>
<dbReference type="EMBL" id="JASATX010000002">
    <property type="protein sequence ID" value="MDI2098598.1"/>
    <property type="molecule type" value="Genomic_DNA"/>
</dbReference>
<dbReference type="Pfam" id="PF00903">
    <property type="entry name" value="Glyoxalase"/>
    <property type="match status" value="1"/>
</dbReference>
<keyword evidence="1" id="KW-0479">Metal-binding</keyword>
<accession>A0AAW6TA08</accession>
<evidence type="ECO:0000313" key="4">
    <source>
        <dbReference type="Proteomes" id="UP001321506"/>
    </source>
</evidence>
<organism evidence="3 4">
    <name type="scientific">Ruicaihuangia caeni</name>
    <dbReference type="NCBI Taxonomy" id="3042517"/>
    <lineage>
        <taxon>Bacteria</taxon>
        <taxon>Bacillati</taxon>
        <taxon>Actinomycetota</taxon>
        <taxon>Actinomycetes</taxon>
        <taxon>Micrococcales</taxon>
        <taxon>Microbacteriaceae</taxon>
        <taxon>Ruicaihuangia</taxon>
    </lineage>
</organism>
<comment type="caution">
    <text evidence="3">The sequence shown here is derived from an EMBL/GenBank/DDBJ whole genome shotgun (WGS) entry which is preliminary data.</text>
</comment>
<dbReference type="GO" id="GO:0004493">
    <property type="term" value="F:methylmalonyl-CoA epimerase activity"/>
    <property type="evidence" value="ECO:0007669"/>
    <property type="project" value="TreeGrafter"/>
</dbReference>
<feature type="domain" description="VOC" evidence="2">
    <location>
        <begin position="5"/>
        <end position="132"/>
    </location>
</feature>
<dbReference type="Proteomes" id="UP001321506">
    <property type="component" value="Unassembled WGS sequence"/>
</dbReference>
<name>A0AAW6TA08_9MICO</name>
<proteinExistence type="predicted"/>
<dbReference type="InterPro" id="IPR051785">
    <property type="entry name" value="MMCE/EMCE_epimerase"/>
</dbReference>
<dbReference type="AlphaFoldDB" id="A0AAW6TA08"/>
<dbReference type="GO" id="GO:0046491">
    <property type="term" value="P:L-methylmalonyl-CoA metabolic process"/>
    <property type="evidence" value="ECO:0007669"/>
    <property type="project" value="TreeGrafter"/>
</dbReference>
<evidence type="ECO:0000259" key="2">
    <source>
        <dbReference type="PROSITE" id="PS51819"/>
    </source>
</evidence>
<evidence type="ECO:0000313" key="3">
    <source>
        <dbReference type="EMBL" id="MDI2098598.1"/>
    </source>
</evidence>
<dbReference type="PANTHER" id="PTHR43048:SF4">
    <property type="entry name" value="RING-CLEAVING DIOXYGENASE-RELATED"/>
    <property type="match status" value="1"/>
</dbReference>
<dbReference type="InterPro" id="IPR029068">
    <property type="entry name" value="Glyas_Bleomycin-R_OHBP_Dase"/>
</dbReference>
<dbReference type="PANTHER" id="PTHR43048">
    <property type="entry name" value="METHYLMALONYL-COA EPIMERASE"/>
    <property type="match status" value="1"/>
</dbReference>
<gene>
    <name evidence="3" type="ORF">QF206_06425</name>
</gene>